<name>A0ABY7B7X2_9PSEU</name>
<proteinExistence type="predicted"/>
<dbReference type="RefSeq" id="WP_268758533.1">
    <property type="nucleotide sequence ID" value="NZ_CP113836.1"/>
</dbReference>
<sequence>MGIRHALAMQKLVRDAKSAFARGDSMFEAVLDIDPRARVSMRKIRAEISRMVDAIEPVGWRCVNVEPFLASVEITFIRQ</sequence>
<gene>
    <name evidence="1" type="ORF">ORV05_11925</name>
</gene>
<evidence type="ECO:0000313" key="2">
    <source>
        <dbReference type="Proteomes" id="UP001163203"/>
    </source>
</evidence>
<protein>
    <submittedName>
        <fullName evidence="1">Uncharacterized protein</fullName>
    </submittedName>
</protein>
<evidence type="ECO:0000313" key="1">
    <source>
        <dbReference type="EMBL" id="WAL68440.1"/>
    </source>
</evidence>
<organism evidence="1 2">
    <name type="scientific">Amycolatopsis cynarae</name>
    <dbReference type="NCBI Taxonomy" id="2995223"/>
    <lineage>
        <taxon>Bacteria</taxon>
        <taxon>Bacillati</taxon>
        <taxon>Actinomycetota</taxon>
        <taxon>Actinomycetes</taxon>
        <taxon>Pseudonocardiales</taxon>
        <taxon>Pseudonocardiaceae</taxon>
        <taxon>Amycolatopsis</taxon>
    </lineage>
</organism>
<dbReference type="Proteomes" id="UP001163203">
    <property type="component" value="Chromosome"/>
</dbReference>
<accession>A0ABY7B7X2</accession>
<reference evidence="1" key="1">
    <citation type="submission" date="2022-11" db="EMBL/GenBank/DDBJ databases">
        <authorList>
            <person name="Mo P."/>
        </authorList>
    </citation>
    <scope>NUCLEOTIDE SEQUENCE</scope>
    <source>
        <strain evidence="1">HUAS 11-8</strain>
    </source>
</reference>
<keyword evidence="2" id="KW-1185">Reference proteome</keyword>
<dbReference type="EMBL" id="CP113836">
    <property type="protein sequence ID" value="WAL68440.1"/>
    <property type="molecule type" value="Genomic_DNA"/>
</dbReference>